<evidence type="ECO:0000259" key="1">
    <source>
        <dbReference type="Pfam" id="PF20150"/>
    </source>
</evidence>
<comment type="caution">
    <text evidence="2">The sequence shown here is derived from an EMBL/GenBank/DDBJ whole genome shotgun (WGS) entry which is preliminary data.</text>
</comment>
<protein>
    <recommendedName>
        <fullName evidence="1">2EXR domain-containing protein</fullName>
    </recommendedName>
</protein>
<feature type="domain" description="2EXR" evidence="1">
    <location>
        <begin position="24"/>
        <end position="99"/>
    </location>
</feature>
<evidence type="ECO:0000313" key="2">
    <source>
        <dbReference type="EMBL" id="RDW87758.1"/>
    </source>
</evidence>
<sequence>MATTNDLGIEKEAKLTNHTTAMNFKYFPELPTEIRLEIWHYAILFQRVVEIKTRKVRVDDTRDRYRRYFRTPPPSLMSVNQESRNEAVQRYTLLNFTERSDILESELWKDPYYLVLKQNDPSGAKAYAAAFRRRTRFATFFNSGIDTIFLNIPQEPLVSYHGGYSLGKFTWSKYQYHFTSLAVAARAFNPSDELLGQKLSTISRHIIRLKNVKEILLVFDDEATAANGSDVESLTTSFMPYPAHQGSDIVKWLQERLKIKAIILNHAHKEHQKRNPHHFPMQLWVAPKVRAMRAVTSLMPCEEPRIAEEIERTVHNGRGVIHEKTNRQMHRCFQSKEEAGFCSICSKIGGR</sequence>
<dbReference type="PANTHER" id="PTHR35910">
    <property type="entry name" value="2EXR DOMAIN-CONTAINING PROTEIN"/>
    <property type="match status" value="1"/>
</dbReference>
<dbReference type="OrthoDB" id="3557569at2759"/>
<proteinExistence type="predicted"/>
<keyword evidence="3" id="KW-1185">Reference proteome</keyword>
<accession>A0A3D8SPN4</accession>
<name>A0A3D8SPN4_9HELO</name>
<dbReference type="Proteomes" id="UP000256328">
    <property type="component" value="Unassembled WGS sequence"/>
</dbReference>
<dbReference type="AlphaFoldDB" id="A0A3D8SPN4"/>
<gene>
    <name evidence="2" type="ORF">BP5796_03452</name>
</gene>
<dbReference type="PANTHER" id="PTHR35910:SF6">
    <property type="entry name" value="2EXR DOMAIN-CONTAINING PROTEIN"/>
    <property type="match status" value="1"/>
</dbReference>
<evidence type="ECO:0000313" key="3">
    <source>
        <dbReference type="Proteomes" id="UP000256328"/>
    </source>
</evidence>
<dbReference type="EMBL" id="PDLN01000004">
    <property type="protein sequence ID" value="RDW87758.1"/>
    <property type="molecule type" value="Genomic_DNA"/>
</dbReference>
<dbReference type="InterPro" id="IPR045518">
    <property type="entry name" value="2EXR"/>
</dbReference>
<reference evidence="2 3" key="1">
    <citation type="journal article" date="2018" name="IMA Fungus">
        <title>IMA Genome-F 9: Draft genome sequence of Annulohypoxylon stygium, Aspergillus mulundensis, Berkeleyomyces basicola (syn. Thielaviopsis basicola), Ceratocystis smalleyi, two Cercospora beticola strains, Coleophoma cylindrospora, Fusarium fracticaudum, Phialophora cf. hyalina, and Morchella septimelata.</title>
        <authorList>
            <person name="Wingfield B.D."/>
            <person name="Bills G.F."/>
            <person name="Dong Y."/>
            <person name="Huang W."/>
            <person name="Nel W.J."/>
            <person name="Swalarsk-Parry B.S."/>
            <person name="Vaghefi N."/>
            <person name="Wilken P.M."/>
            <person name="An Z."/>
            <person name="de Beer Z.W."/>
            <person name="De Vos L."/>
            <person name="Chen L."/>
            <person name="Duong T.A."/>
            <person name="Gao Y."/>
            <person name="Hammerbacher A."/>
            <person name="Kikkert J.R."/>
            <person name="Li Y."/>
            <person name="Li H."/>
            <person name="Li K."/>
            <person name="Li Q."/>
            <person name="Liu X."/>
            <person name="Ma X."/>
            <person name="Naidoo K."/>
            <person name="Pethybridge S.J."/>
            <person name="Sun J."/>
            <person name="Steenkamp E.T."/>
            <person name="van der Nest M.A."/>
            <person name="van Wyk S."/>
            <person name="Wingfield M.J."/>
            <person name="Xiong C."/>
            <person name="Yue Q."/>
            <person name="Zhang X."/>
        </authorList>
    </citation>
    <scope>NUCLEOTIDE SEQUENCE [LARGE SCALE GENOMIC DNA]</scope>
    <source>
        <strain evidence="2 3">BP5796</strain>
    </source>
</reference>
<organism evidence="2 3">
    <name type="scientific">Coleophoma crateriformis</name>
    <dbReference type="NCBI Taxonomy" id="565419"/>
    <lineage>
        <taxon>Eukaryota</taxon>
        <taxon>Fungi</taxon>
        <taxon>Dikarya</taxon>
        <taxon>Ascomycota</taxon>
        <taxon>Pezizomycotina</taxon>
        <taxon>Leotiomycetes</taxon>
        <taxon>Helotiales</taxon>
        <taxon>Dermateaceae</taxon>
        <taxon>Coleophoma</taxon>
    </lineage>
</organism>
<dbReference type="Pfam" id="PF20150">
    <property type="entry name" value="2EXR"/>
    <property type="match status" value="1"/>
</dbReference>